<dbReference type="PANTHER" id="PTHR12918">
    <property type="entry name" value="CYSTEINE DIOXYGENASE"/>
    <property type="match status" value="1"/>
</dbReference>
<dbReference type="InterPro" id="IPR010300">
    <property type="entry name" value="CDO_1"/>
</dbReference>
<evidence type="ECO:0000256" key="6">
    <source>
        <dbReference type="PIRSR" id="PIRSR610300-51"/>
    </source>
</evidence>
<dbReference type="Pfam" id="PF05995">
    <property type="entry name" value="CDO_I"/>
    <property type="match status" value="1"/>
</dbReference>
<dbReference type="Gene3D" id="2.60.120.10">
    <property type="entry name" value="Jelly Rolls"/>
    <property type="match status" value="1"/>
</dbReference>
<name>A0A2W5KR35_9GAMM</name>
<dbReference type="AlphaFoldDB" id="A0A2W5KR35"/>
<feature type="binding site" evidence="6">
    <location>
        <position position="111"/>
    </location>
    <ligand>
        <name>Fe cation</name>
        <dbReference type="ChEBI" id="CHEBI:24875"/>
        <note>catalytic</note>
    </ligand>
</feature>
<keyword evidence="4" id="KW-0560">Oxidoreductase</keyword>
<comment type="caution">
    <text evidence="7">The sequence shown here is derived from an EMBL/GenBank/DDBJ whole genome shotgun (WGS) entry which is preliminary data.</text>
</comment>
<dbReference type="InterPro" id="IPR014710">
    <property type="entry name" value="RmlC-like_jellyroll"/>
</dbReference>
<evidence type="ECO:0000256" key="2">
    <source>
        <dbReference type="ARBA" id="ARBA00022723"/>
    </source>
</evidence>
<keyword evidence="5 6" id="KW-0408">Iron</keyword>
<evidence type="ECO:0008006" key="9">
    <source>
        <dbReference type="Google" id="ProtNLM"/>
    </source>
</evidence>
<dbReference type="InterPro" id="IPR011051">
    <property type="entry name" value="RmlC_Cupin_sf"/>
</dbReference>
<keyword evidence="2 6" id="KW-0479">Metal-binding</keyword>
<evidence type="ECO:0000256" key="1">
    <source>
        <dbReference type="ARBA" id="ARBA00006622"/>
    </source>
</evidence>
<protein>
    <recommendedName>
        <fullName evidence="9">Cysteine dioxygenase</fullName>
    </recommendedName>
</protein>
<evidence type="ECO:0000313" key="7">
    <source>
        <dbReference type="EMBL" id="PZQ19586.1"/>
    </source>
</evidence>
<evidence type="ECO:0000256" key="5">
    <source>
        <dbReference type="ARBA" id="ARBA00023004"/>
    </source>
</evidence>
<evidence type="ECO:0000256" key="3">
    <source>
        <dbReference type="ARBA" id="ARBA00022964"/>
    </source>
</evidence>
<gene>
    <name evidence="7" type="ORF">DI564_02460</name>
</gene>
<evidence type="ECO:0000256" key="4">
    <source>
        <dbReference type="ARBA" id="ARBA00023002"/>
    </source>
</evidence>
<feature type="binding site" evidence="6">
    <location>
        <position position="166"/>
    </location>
    <ligand>
        <name>Fe cation</name>
        <dbReference type="ChEBI" id="CHEBI:24875"/>
        <note>catalytic</note>
    </ligand>
</feature>
<dbReference type="PANTHER" id="PTHR12918:SF1">
    <property type="entry name" value="CYSTEINE DIOXYGENASE TYPE 1"/>
    <property type="match status" value="1"/>
</dbReference>
<dbReference type="SUPFAM" id="SSF51182">
    <property type="entry name" value="RmlC-like cupins"/>
    <property type="match status" value="1"/>
</dbReference>
<dbReference type="Proteomes" id="UP000249046">
    <property type="component" value="Unassembled WGS sequence"/>
</dbReference>
<feature type="binding site" evidence="6">
    <location>
        <position position="113"/>
    </location>
    <ligand>
        <name>Fe cation</name>
        <dbReference type="ChEBI" id="CHEBI:24875"/>
        <note>catalytic</note>
    </ligand>
</feature>
<organism evidence="7 8">
    <name type="scientific">Rhodanobacter denitrificans</name>
    <dbReference type="NCBI Taxonomy" id="666685"/>
    <lineage>
        <taxon>Bacteria</taxon>
        <taxon>Pseudomonadati</taxon>
        <taxon>Pseudomonadota</taxon>
        <taxon>Gammaproteobacteria</taxon>
        <taxon>Lysobacterales</taxon>
        <taxon>Rhodanobacteraceae</taxon>
        <taxon>Rhodanobacter</taxon>
    </lineage>
</organism>
<dbReference type="GO" id="GO:0016702">
    <property type="term" value="F:oxidoreductase activity, acting on single donors with incorporation of molecular oxygen, incorporation of two atoms of oxygen"/>
    <property type="evidence" value="ECO:0007669"/>
    <property type="project" value="InterPro"/>
</dbReference>
<accession>A0A2W5KR35</accession>
<dbReference type="CDD" id="cd10548">
    <property type="entry name" value="cupin_CDO"/>
    <property type="match status" value="1"/>
</dbReference>
<sequence length="219" mass="23525">MAWSDRSMSSIAGTPAMSDAPDTLAIGPGWARAVCDIVERHLAGGASASAIEAMRSRLLELAFRADCPQADSLYAAGDVSRYSRHQLVAEPDIGYSCLLIQWPAGHATPLHDHDGLWGIELVLDGALQVEEFRKDESPGSDGLAHARTLVLGVGDAAAFADPRYVHRCRNLSARKPALSLHVYGGLLERFNTFEPDVAGRYQPSRYVTRLDSVAGLAGI</sequence>
<dbReference type="EMBL" id="QFPO01000002">
    <property type="protein sequence ID" value="PZQ19586.1"/>
    <property type="molecule type" value="Genomic_DNA"/>
</dbReference>
<dbReference type="GO" id="GO:0008198">
    <property type="term" value="F:ferrous iron binding"/>
    <property type="evidence" value="ECO:0007669"/>
    <property type="project" value="TreeGrafter"/>
</dbReference>
<evidence type="ECO:0000313" key="8">
    <source>
        <dbReference type="Proteomes" id="UP000249046"/>
    </source>
</evidence>
<reference evidence="7 8" key="1">
    <citation type="submission" date="2017-08" db="EMBL/GenBank/DDBJ databases">
        <title>Infants hospitalized years apart are colonized by the same room-sourced microbial strains.</title>
        <authorList>
            <person name="Brooks B."/>
            <person name="Olm M.R."/>
            <person name="Firek B.A."/>
            <person name="Baker R."/>
            <person name="Thomas B.C."/>
            <person name="Morowitz M.J."/>
            <person name="Banfield J.F."/>
        </authorList>
    </citation>
    <scope>NUCLEOTIDE SEQUENCE [LARGE SCALE GENOMIC DNA]</scope>
    <source>
        <strain evidence="7">S2_005_003_R2_42</strain>
    </source>
</reference>
<keyword evidence="3" id="KW-0223">Dioxygenase</keyword>
<proteinExistence type="inferred from homology"/>
<comment type="similarity">
    <text evidence="1">Belongs to the cysteine dioxygenase family.</text>
</comment>